<accession>G7DZZ5</accession>
<evidence type="ECO:0000313" key="3">
    <source>
        <dbReference type="EMBL" id="GAA96155.1"/>
    </source>
</evidence>
<feature type="compositionally biased region" description="Basic and acidic residues" evidence="1">
    <location>
        <begin position="301"/>
        <end position="314"/>
    </location>
</feature>
<sequence>MVDRRPTLFATLSVGDAQQQQQDGVVSLFPLACHRAYLIIVETFAVALATAILAFGGHSVQAISVPSFGAYILGIICILLVLWQVLGFFTVRSTGKIHGRYVTINILLTLAALIVAVALIAVSATRHSAAVAACQADFITGLTLIDTSTGTLTGSSGASNGSKTGKAICNIFTWAQLGVAGGLWLLLALIQSYFLMMQRFFVNDQRRDQAKYNSLRSQGALDDAFALKEGKWSQQPSTLHVDSESEFRQPYASRSRTEMSRQARYPPSDVYDNPFEDFGYGQRQQYAQQESDEYLAQPQHYRQDRYREQYREHY</sequence>
<feature type="transmembrane region" description="Helical" evidence="2">
    <location>
        <begin position="171"/>
        <end position="196"/>
    </location>
</feature>
<keyword evidence="2" id="KW-0472">Membrane</keyword>
<dbReference type="Proteomes" id="UP000009131">
    <property type="component" value="Unassembled WGS sequence"/>
</dbReference>
<evidence type="ECO:0000256" key="2">
    <source>
        <dbReference type="SAM" id="Phobius"/>
    </source>
</evidence>
<protein>
    <submittedName>
        <fullName evidence="3">Uncharacterized protein</fullName>
    </submittedName>
</protein>
<dbReference type="OrthoDB" id="2552042at2759"/>
<proteinExistence type="predicted"/>
<dbReference type="AlphaFoldDB" id="G7DZZ5"/>
<dbReference type="InParanoid" id="G7DZZ5"/>
<feature type="transmembrane region" description="Helical" evidence="2">
    <location>
        <begin position="101"/>
        <end position="122"/>
    </location>
</feature>
<feature type="region of interest" description="Disordered" evidence="1">
    <location>
        <begin position="236"/>
        <end position="314"/>
    </location>
</feature>
<keyword evidence="2" id="KW-0812">Transmembrane</keyword>
<dbReference type="HOGENOM" id="CLU_885918_0_0_1"/>
<reference evidence="3 4" key="1">
    <citation type="journal article" date="2011" name="J. Gen. Appl. Microbiol.">
        <title>Draft genome sequencing of the enigmatic basidiomycete Mixia osmundae.</title>
        <authorList>
            <person name="Nishida H."/>
            <person name="Nagatsuka Y."/>
            <person name="Sugiyama J."/>
        </authorList>
    </citation>
    <scope>NUCLEOTIDE SEQUENCE [LARGE SCALE GENOMIC DNA]</scope>
    <source>
        <strain evidence="4">CBS 9802 / IAM 14324 / JCM 22182 / KY 12970</strain>
    </source>
</reference>
<dbReference type="EMBL" id="BABT02000076">
    <property type="protein sequence ID" value="GAA96155.1"/>
    <property type="molecule type" value="Genomic_DNA"/>
</dbReference>
<dbReference type="RefSeq" id="XP_014570777.1">
    <property type="nucleotide sequence ID" value="XM_014715291.1"/>
</dbReference>
<evidence type="ECO:0000313" key="4">
    <source>
        <dbReference type="Proteomes" id="UP000009131"/>
    </source>
</evidence>
<evidence type="ECO:0000256" key="1">
    <source>
        <dbReference type="SAM" id="MobiDB-lite"/>
    </source>
</evidence>
<comment type="caution">
    <text evidence="3">The sequence shown here is derived from an EMBL/GenBank/DDBJ whole genome shotgun (WGS) entry which is preliminary data.</text>
</comment>
<feature type="transmembrane region" description="Helical" evidence="2">
    <location>
        <begin position="36"/>
        <end position="56"/>
    </location>
</feature>
<dbReference type="eggNOG" id="ENOG502S5E6">
    <property type="taxonomic scope" value="Eukaryota"/>
</dbReference>
<reference evidence="3 4" key="2">
    <citation type="journal article" date="2012" name="Open Biol.">
        <title>Characteristics of nucleosomes and linker DNA regions on the genome of the basidiomycete Mixia osmundae revealed by mono- and dinucleosome mapping.</title>
        <authorList>
            <person name="Nishida H."/>
            <person name="Kondo S."/>
            <person name="Matsumoto T."/>
            <person name="Suzuki Y."/>
            <person name="Yoshikawa H."/>
            <person name="Taylor T.D."/>
            <person name="Sugiyama J."/>
        </authorList>
    </citation>
    <scope>NUCLEOTIDE SEQUENCE [LARGE SCALE GENOMIC DNA]</scope>
    <source>
        <strain evidence="4">CBS 9802 / IAM 14324 / JCM 22182 / KY 12970</strain>
    </source>
</reference>
<keyword evidence="2" id="KW-1133">Transmembrane helix</keyword>
<gene>
    <name evidence="3" type="primary">Mo02816</name>
    <name evidence="3" type="ORF">E5Q_02816</name>
</gene>
<feature type="transmembrane region" description="Helical" evidence="2">
    <location>
        <begin position="68"/>
        <end position="89"/>
    </location>
</feature>
<name>G7DZZ5_MIXOS</name>
<dbReference type="STRING" id="764103.G7DZZ5"/>
<organism evidence="3 4">
    <name type="scientific">Mixia osmundae (strain CBS 9802 / IAM 14324 / JCM 22182 / KY 12970)</name>
    <dbReference type="NCBI Taxonomy" id="764103"/>
    <lineage>
        <taxon>Eukaryota</taxon>
        <taxon>Fungi</taxon>
        <taxon>Dikarya</taxon>
        <taxon>Basidiomycota</taxon>
        <taxon>Pucciniomycotina</taxon>
        <taxon>Mixiomycetes</taxon>
        <taxon>Mixiales</taxon>
        <taxon>Mixiaceae</taxon>
        <taxon>Mixia</taxon>
    </lineage>
</organism>
<keyword evidence="4" id="KW-1185">Reference proteome</keyword>